<gene>
    <name evidence="1" type="ORF">GCM10009560_20610</name>
</gene>
<comment type="caution">
    <text evidence="1">The sequence shown here is derived from an EMBL/GenBank/DDBJ whole genome shotgun (WGS) entry which is preliminary data.</text>
</comment>
<dbReference type="Proteomes" id="UP001501578">
    <property type="component" value="Unassembled WGS sequence"/>
</dbReference>
<reference evidence="2" key="1">
    <citation type="journal article" date="2019" name="Int. J. Syst. Evol. Microbiol.">
        <title>The Global Catalogue of Microorganisms (GCM) 10K type strain sequencing project: providing services to taxonomists for standard genome sequencing and annotation.</title>
        <authorList>
            <consortium name="The Broad Institute Genomics Platform"/>
            <consortium name="The Broad Institute Genome Sequencing Center for Infectious Disease"/>
            <person name="Wu L."/>
            <person name="Ma J."/>
        </authorList>
    </citation>
    <scope>NUCLEOTIDE SEQUENCE [LARGE SCALE GENOMIC DNA]</scope>
    <source>
        <strain evidence="2">JCM 11136</strain>
    </source>
</reference>
<evidence type="ECO:0000313" key="1">
    <source>
        <dbReference type="EMBL" id="GAA0921673.1"/>
    </source>
</evidence>
<keyword evidence="2" id="KW-1185">Reference proteome</keyword>
<name>A0ABP3ZGR3_9ACTN</name>
<protein>
    <submittedName>
        <fullName evidence="1">Uncharacterized protein</fullName>
    </submittedName>
</protein>
<proteinExistence type="predicted"/>
<accession>A0ABP3ZGR3</accession>
<dbReference type="EMBL" id="BAAAHQ010000008">
    <property type="protein sequence ID" value="GAA0921673.1"/>
    <property type="molecule type" value="Genomic_DNA"/>
</dbReference>
<organism evidence="1 2">
    <name type="scientific">Nonomuraea longicatena</name>
    <dbReference type="NCBI Taxonomy" id="83682"/>
    <lineage>
        <taxon>Bacteria</taxon>
        <taxon>Bacillati</taxon>
        <taxon>Actinomycetota</taxon>
        <taxon>Actinomycetes</taxon>
        <taxon>Streptosporangiales</taxon>
        <taxon>Streptosporangiaceae</taxon>
        <taxon>Nonomuraea</taxon>
    </lineage>
</organism>
<evidence type="ECO:0000313" key="2">
    <source>
        <dbReference type="Proteomes" id="UP001501578"/>
    </source>
</evidence>
<dbReference type="Gene3D" id="3.90.70.10">
    <property type="entry name" value="Cysteine proteinases"/>
    <property type="match status" value="1"/>
</dbReference>
<sequence length="300" mass="32387">MVDYTGSGPYCYSNSLAMMLGAAAPPTAVIETLTGSPFGVQLVRGRTPWFDPYGWDPEIGLDDAIAALGWTCEHTTGGTPEQALARLRAADGPVLIGPVDMGLLTYLDLPAGDHYIVVLGVEGDTVLMHDPEGQPFATLPVAEFMAAWRGETVEYFSEGYGMRRAFRRVRVVDPLEALRASVPGAVRWLAGREDRRMPRGTLNGAEAVTALAALVEGGLDPKVRELMKFFSLRVGTRRAADAAVCLDLIGLTDAAAVARDLARTLGSMQYPLVKGDDRSLVEILHRLAPTYELLRKTLEA</sequence>